<dbReference type="EMBL" id="JAFMYW010000007">
    <property type="protein sequence ID" value="MBO0951357.1"/>
    <property type="molecule type" value="Genomic_DNA"/>
</dbReference>
<evidence type="ECO:0000313" key="1">
    <source>
        <dbReference type="EMBL" id="MBO0951357.1"/>
    </source>
</evidence>
<accession>A0ABS3JMX5</accession>
<protein>
    <submittedName>
        <fullName evidence="1">DUF5034 domain-containing protein</fullName>
    </submittedName>
</protein>
<gene>
    <name evidence="1" type="ORF">J2I46_22430</name>
</gene>
<sequence length="190" mass="20349">MKRTILLLLIFIGPVLITGLVGCEVCNTGPTRFTVGGYYLSLQKAGVNPSFPTQIGNVAPGDTVLARNLQIRLFGEEVFAALLSGGGSNLFACDPAIIPFDVIKRLSIVSDQPFSTDLPAGTNLTSVLTVEYGVRAAVDYFSQPNVPAQNYVFTILKAPATLAKHRFTVQVDLRNGKTFADTTMAVVIKP</sequence>
<name>A0ABS3JMX5_9BACT</name>
<dbReference type="Proteomes" id="UP000664628">
    <property type="component" value="Unassembled WGS sequence"/>
</dbReference>
<organism evidence="1 2">
    <name type="scientific">Fibrella forsythiae</name>
    <dbReference type="NCBI Taxonomy" id="2817061"/>
    <lineage>
        <taxon>Bacteria</taxon>
        <taxon>Pseudomonadati</taxon>
        <taxon>Bacteroidota</taxon>
        <taxon>Cytophagia</taxon>
        <taxon>Cytophagales</taxon>
        <taxon>Spirosomataceae</taxon>
        <taxon>Fibrella</taxon>
    </lineage>
</organism>
<proteinExistence type="predicted"/>
<reference evidence="1 2" key="1">
    <citation type="submission" date="2021-03" db="EMBL/GenBank/DDBJ databases">
        <title>Fibrella sp. HMF5405 genome sequencing and assembly.</title>
        <authorList>
            <person name="Kang H."/>
            <person name="Kim H."/>
            <person name="Bae S."/>
            <person name="Joh K."/>
        </authorList>
    </citation>
    <scope>NUCLEOTIDE SEQUENCE [LARGE SCALE GENOMIC DNA]</scope>
    <source>
        <strain evidence="1 2">HMF5405</strain>
    </source>
</reference>
<evidence type="ECO:0000313" key="2">
    <source>
        <dbReference type="Proteomes" id="UP000664628"/>
    </source>
</evidence>
<comment type="caution">
    <text evidence="1">The sequence shown here is derived from an EMBL/GenBank/DDBJ whole genome shotgun (WGS) entry which is preliminary data.</text>
</comment>
<dbReference type="RefSeq" id="WP_207331298.1">
    <property type="nucleotide sequence ID" value="NZ_JAFMYW010000007.1"/>
</dbReference>
<keyword evidence="2" id="KW-1185">Reference proteome</keyword>
<dbReference type="PROSITE" id="PS51257">
    <property type="entry name" value="PROKAR_LIPOPROTEIN"/>
    <property type="match status" value="1"/>
</dbReference>